<dbReference type="PANTHER" id="PTHR44757:SF2">
    <property type="entry name" value="BIOFILM ARCHITECTURE MAINTENANCE PROTEIN MBAA"/>
    <property type="match status" value="1"/>
</dbReference>
<dbReference type="Pfam" id="PF00563">
    <property type="entry name" value="EAL"/>
    <property type="match status" value="1"/>
</dbReference>
<dbReference type="GO" id="GO:0003824">
    <property type="term" value="F:catalytic activity"/>
    <property type="evidence" value="ECO:0007669"/>
    <property type="project" value="UniProtKB-ARBA"/>
</dbReference>
<dbReference type="CDD" id="cd12915">
    <property type="entry name" value="PDC2_DGC_like"/>
    <property type="match status" value="1"/>
</dbReference>
<dbReference type="Gene3D" id="3.20.20.450">
    <property type="entry name" value="EAL domain"/>
    <property type="match status" value="1"/>
</dbReference>
<dbReference type="SUPFAM" id="SSF141868">
    <property type="entry name" value="EAL domain-like"/>
    <property type="match status" value="1"/>
</dbReference>
<comment type="caution">
    <text evidence="4">The sequence shown here is derived from an EMBL/GenBank/DDBJ whole genome shotgun (WGS) entry which is preliminary data.</text>
</comment>
<dbReference type="InterPro" id="IPR043128">
    <property type="entry name" value="Rev_trsase/Diguanyl_cyclase"/>
</dbReference>
<dbReference type="EMBL" id="JAEPBG010000001">
    <property type="protein sequence ID" value="MBK4733326.1"/>
    <property type="molecule type" value="Genomic_DNA"/>
</dbReference>
<dbReference type="InterPro" id="IPR035965">
    <property type="entry name" value="PAS-like_dom_sf"/>
</dbReference>
<feature type="transmembrane region" description="Helical" evidence="1">
    <location>
        <begin position="21"/>
        <end position="45"/>
    </location>
</feature>
<feature type="domain" description="EAL" evidence="2">
    <location>
        <begin position="639"/>
        <end position="893"/>
    </location>
</feature>
<feature type="domain" description="GGDEF" evidence="3">
    <location>
        <begin position="497"/>
        <end position="630"/>
    </location>
</feature>
<dbReference type="Gene3D" id="3.30.450.20">
    <property type="entry name" value="PAS domain"/>
    <property type="match status" value="2"/>
</dbReference>
<protein>
    <submittedName>
        <fullName evidence="4">EAL domain-containing protein</fullName>
    </submittedName>
</protein>
<dbReference type="InterPro" id="IPR001633">
    <property type="entry name" value="EAL_dom"/>
</dbReference>
<dbReference type="SUPFAM" id="SSF55785">
    <property type="entry name" value="PYP-like sensor domain (PAS domain)"/>
    <property type="match status" value="1"/>
</dbReference>
<dbReference type="PANTHER" id="PTHR44757">
    <property type="entry name" value="DIGUANYLATE CYCLASE DGCP"/>
    <property type="match status" value="1"/>
</dbReference>
<dbReference type="SUPFAM" id="SSF55073">
    <property type="entry name" value="Nucleotide cyclase"/>
    <property type="match status" value="1"/>
</dbReference>
<dbReference type="PROSITE" id="PS50887">
    <property type="entry name" value="GGDEF"/>
    <property type="match status" value="1"/>
</dbReference>
<keyword evidence="5" id="KW-1185">Reference proteome</keyword>
<dbReference type="CDD" id="cd00130">
    <property type="entry name" value="PAS"/>
    <property type="match status" value="1"/>
</dbReference>
<dbReference type="SMART" id="SM00052">
    <property type="entry name" value="EAL"/>
    <property type="match status" value="1"/>
</dbReference>
<dbReference type="InterPro" id="IPR052155">
    <property type="entry name" value="Biofilm_reg_signaling"/>
</dbReference>
<keyword evidence="1" id="KW-1133">Transmembrane helix</keyword>
<dbReference type="InterPro" id="IPR000014">
    <property type="entry name" value="PAS"/>
</dbReference>
<dbReference type="Gene3D" id="3.30.70.270">
    <property type="match status" value="1"/>
</dbReference>
<dbReference type="Proteomes" id="UP000622890">
    <property type="component" value="Unassembled WGS sequence"/>
</dbReference>
<dbReference type="CDD" id="cd01948">
    <property type="entry name" value="EAL"/>
    <property type="match status" value="1"/>
</dbReference>
<evidence type="ECO:0000259" key="3">
    <source>
        <dbReference type="PROSITE" id="PS50887"/>
    </source>
</evidence>
<evidence type="ECO:0000313" key="5">
    <source>
        <dbReference type="Proteomes" id="UP000622890"/>
    </source>
</evidence>
<dbReference type="SMART" id="SM00267">
    <property type="entry name" value="GGDEF"/>
    <property type="match status" value="1"/>
</dbReference>
<accession>A0A934SQM1</accession>
<dbReference type="InterPro" id="IPR029787">
    <property type="entry name" value="Nucleotide_cyclase"/>
</dbReference>
<dbReference type="AlphaFoldDB" id="A0A934SQM1"/>
<dbReference type="InterPro" id="IPR035919">
    <property type="entry name" value="EAL_sf"/>
</dbReference>
<dbReference type="PROSITE" id="PS50883">
    <property type="entry name" value="EAL"/>
    <property type="match status" value="1"/>
</dbReference>
<gene>
    <name evidence="4" type="ORF">JJB74_01655</name>
</gene>
<proteinExistence type="predicted"/>
<feature type="transmembrane region" description="Helical" evidence="1">
    <location>
        <begin position="302"/>
        <end position="325"/>
    </location>
</feature>
<evidence type="ECO:0000259" key="2">
    <source>
        <dbReference type="PROSITE" id="PS50883"/>
    </source>
</evidence>
<dbReference type="NCBIfam" id="TIGR00254">
    <property type="entry name" value="GGDEF"/>
    <property type="match status" value="1"/>
</dbReference>
<dbReference type="CDD" id="cd12914">
    <property type="entry name" value="PDC1_DGC_like"/>
    <property type="match status" value="1"/>
</dbReference>
<evidence type="ECO:0000313" key="4">
    <source>
        <dbReference type="EMBL" id="MBK4733326.1"/>
    </source>
</evidence>
<organism evidence="4 5">
    <name type="scientific">Noviherbaspirillum pedocola</name>
    <dbReference type="NCBI Taxonomy" id="2801341"/>
    <lineage>
        <taxon>Bacteria</taxon>
        <taxon>Pseudomonadati</taxon>
        <taxon>Pseudomonadota</taxon>
        <taxon>Betaproteobacteria</taxon>
        <taxon>Burkholderiales</taxon>
        <taxon>Oxalobacteraceae</taxon>
        <taxon>Noviherbaspirillum</taxon>
    </lineage>
</organism>
<sequence>MIRTAFRTMSADLREKLHFLRGVYGVFVAWLMCAILVGMIGWAVLFTNLDASRRATEERSLLETATLARDHAADLKRLLDSIDQIVRHVRLEWQLSNGHLDLHSLARDGSLAIPERYYVSIIDRDGRAVSNSFNADSDALSADQDYFLFQKFAQSDTLFISAPRLGQVPGTHVIYFSRRIQDGAGAFAGTVLVSVELTVFSDAYDAAIMGKHGLIGMISDDGVTRLIRSDDHVSPPGHPVLAQTPPIAGKSGTSLLHEEGWFADARSRFLGWQRLADYPLTAIAALDYADTMAPYEERRATAVWYAAWATIVLGVVTALAVVLSLEIAWRKQKLLIAQASYRLATEEGSEGFYIIEPLRDEDGAVLDFRAVDCNQRGAEFFGMRRAQLMGRTLTSFRSDFDMGNFSTMLTQAFESGAHDTELDVPMGSPLRLRSVHIKIVRSDDHLAVRLRDLSDQKAHVEELQRRGDQDALTGLPNRAWVQRYLPEAIAGAERESRMLAMLFIDLDGFKKVNDTAGHAAGDELLQHAADRLKVAVRPQDRVVRFGGDEFVVLLEHVQHHSDAAHVAERVRQAFSQAFRLHQGVHAVGTSIGIAMYPNDGTDAAALLQNADIAMYSVKTNGKGGYQFFEAGFHATLRARLELEAELRAAVAHDEFTMVYQPRIDVITGATLSLEALVRWQHPSRGLLEPREFIALAEETGLIVGIGELVIDKVCAQLAAWTSPGGELVPVSVNVSPRQFSHANVADLVTAALDRHGVPARLFEVEITESSMMESGSQAPRMLEALHAQGVKILVDDFGTGYSSLSQLQKLDFDVLKVDQAFTAEIAHTNESRVFFTAIVTMAHALGMRVVAEGVESLEQVRILKSLDCDEIQGYYISPPLPPGDAQPVAPRAALAAMS</sequence>
<dbReference type="Pfam" id="PF00990">
    <property type="entry name" value="GGDEF"/>
    <property type="match status" value="1"/>
</dbReference>
<reference evidence="4" key="1">
    <citation type="submission" date="2021-01" db="EMBL/GenBank/DDBJ databases">
        <title>Genome sequence of strain Noviherbaspirillum sp. DKR-6.</title>
        <authorList>
            <person name="Chaudhary D.K."/>
        </authorList>
    </citation>
    <scope>NUCLEOTIDE SEQUENCE</scope>
    <source>
        <strain evidence="4">DKR-6</strain>
    </source>
</reference>
<dbReference type="InterPro" id="IPR000160">
    <property type="entry name" value="GGDEF_dom"/>
</dbReference>
<keyword evidence="1" id="KW-0472">Membrane</keyword>
<dbReference type="FunFam" id="3.30.70.270:FF:000001">
    <property type="entry name" value="Diguanylate cyclase domain protein"/>
    <property type="match status" value="1"/>
</dbReference>
<evidence type="ECO:0000256" key="1">
    <source>
        <dbReference type="SAM" id="Phobius"/>
    </source>
</evidence>
<dbReference type="RefSeq" id="WP_234483476.1">
    <property type="nucleotide sequence ID" value="NZ_JAEPBG010000001.1"/>
</dbReference>
<name>A0A934SQM1_9BURK</name>
<keyword evidence="1" id="KW-0812">Transmembrane</keyword>
<dbReference type="CDD" id="cd01949">
    <property type="entry name" value="GGDEF"/>
    <property type="match status" value="1"/>
</dbReference>